<keyword evidence="1" id="KW-0812">Transmembrane</keyword>
<proteinExistence type="predicted"/>
<name>A0A3B0UMN7_9ZZZZ</name>
<gene>
    <name evidence="2" type="ORF">MNBD_BACTEROID06-1773</name>
</gene>
<dbReference type="Gene3D" id="3.50.50.60">
    <property type="entry name" value="FAD/NAD(P)-binding domain"/>
    <property type="match status" value="1"/>
</dbReference>
<dbReference type="EMBL" id="UOES01000579">
    <property type="protein sequence ID" value="VAW29483.1"/>
    <property type="molecule type" value="Genomic_DNA"/>
</dbReference>
<feature type="non-terminal residue" evidence="2">
    <location>
        <position position="27"/>
    </location>
</feature>
<dbReference type="SUPFAM" id="SSF51905">
    <property type="entry name" value="FAD/NAD(P)-binding domain"/>
    <property type="match status" value="1"/>
</dbReference>
<evidence type="ECO:0008006" key="3">
    <source>
        <dbReference type="Google" id="ProtNLM"/>
    </source>
</evidence>
<organism evidence="2">
    <name type="scientific">hydrothermal vent metagenome</name>
    <dbReference type="NCBI Taxonomy" id="652676"/>
    <lineage>
        <taxon>unclassified sequences</taxon>
        <taxon>metagenomes</taxon>
        <taxon>ecological metagenomes</taxon>
    </lineage>
</organism>
<keyword evidence="1" id="KW-1133">Transmembrane helix</keyword>
<accession>A0A3B0UMN7</accession>
<evidence type="ECO:0000313" key="2">
    <source>
        <dbReference type="EMBL" id="VAW29483.1"/>
    </source>
</evidence>
<reference evidence="2" key="1">
    <citation type="submission" date="2018-06" db="EMBL/GenBank/DDBJ databases">
        <authorList>
            <person name="Zhirakovskaya E."/>
        </authorList>
    </citation>
    <scope>NUCLEOTIDE SEQUENCE</scope>
</reference>
<keyword evidence="1" id="KW-0472">Membrane</keyword>
<dbReference type="AlphaFoldDB" id="A0A3B0UMN7"/>
<evidence type="ECO:0000256" key="1">
    <source>
        <dbReference type="SAM" id="Phobius"/>
    </source>
</evidence>
<dbReference type="InterPro" id="IPR036188">
    <property type="entry name" value="FAD/NAD-bd_sf"/>
</dbReference>
<protein>
    <recommendedName>
        <fullName evidence="3">FAD dependent oxidoreductase domain-containing protein</fullName>
    </recommendedName>
</protein>
<sequence length="27" mass="2857">MPVTYDVLIVGAGIVGLATALKIKEKR</sequence>
<feature type="transmembrane region" description="Helical" evidence="1">
    <location>
        <begin position="6"/>
        <end position="23"/>
    </location>
</feature>